<geneLocation type="plasmid" evidence="2">
    <name>pr1cp1</name>
</geneLocation>
<accession>A0A1B1KH14</accession>
<keyword evidence="1" id="KW-0614">Plasmid</keyword>
<dbReference type="PROSITE" id="PS51365">
    <property type="entry name" value="RENAL_DIPEPTIDASE_2"/>
    <property type="match status" value="1"/>
</dbReference>
<evidence type="ECO:0000313" key="2">
    <source>
        <dbReference type="Proteomes" id="UP000186108"/>
    </source>
</evidence>
<dbReference type="SUPFAM" id="SSF51556">
    <property type="entry name" value="Metallo-dependent hydrolases"/>
    <property type="match status" value="1"/>
</dbReference>
<evidence type="ECO:0008006" key="3">
    <source>
        <dbReference type="Google" id="ProtNLM"/>
    </source>
</evidence>
<dbReference type="GO" id="GO:0006508">
    <property type="term" value="P:proteolysis"/>
    <property type="evidence" value="ECO:0007669"/>
    <property type="project" value="InterPro"/>
</dbReference>
<evidence type="ECO:0000313" key="1">
    <source>
        <dbReference type="EMBL" id="ANS31905.1"/>
    </source>
</evidence>
<sequence length="367" mass="40998">MTPNDSTQTAVGKSFDEMVAIDMLMHWDVQGYRGHMPATSKADVEAWHPYKARSAREMFENLREGGVTTAHASVAIWHNARDALNIVANWRHQILDSSDLVTQIRSVADIEEAKAQNRTGILLGFQNSDPLENDLNLVGAFRDLGVLCVQLSYNQQNGIAGGSWDEHDGGVTRIGKNVIREMNEVGMLIDLSHCGERTCLDTIQHSEKPVAVTHANPVEFSQRDDWTSYRNSRNKTNTVLKELADAGGMLGLTTYTRLLPDREDTTLERFCEMAEWTAELIGIEHLGFGSDYGYGYNDIDRAWVRQGKWSRDAIIQYEPLQFDHPAWAGPTGMRTIADALLARGWSNEDVSAFMGGNWLRLLGEVVG</sequence>
<dbReference type="PANTHER" id="PTHR10443">
    <property type="entry name" value="MICROSOMAL DIPEPTIDASE"/>
    <property type="match status" value="1"/>
</dbReference>
<dbReference type="EMBL" id="CP009112">
    <property type="protein sequence ID" value="ANS31905.1"/>
    <property type="molecule type" value="Genomic_DNA"/>
</dbReference>
<dbReference type="GO" id="GO:0070573">
    <property type="term" value="F:metallodipeptidase activity"/>
    <property type="evidence" value="ECO:0007669"/>
    <property type="project" value="InterPro"/>
</dbReference>
<dbReference type="PANTHER" id="PTHR10443:SF12">
    <property type="entry name" value="DIPEPTIDASE"/>
    <property type="match status" value="1"/>
</dbReference>
<dbReference type="InterPro" id="IPR032466">
    <property type="entry name" value="Metal_Hydrolase"/>
</dbReference>
<proteinExistence type="predicted"/>
<dbReference type="RefSeq" id="WP_081315537.1">
    <property type="nucleotide sequence ID" value="NZ_CP009112.1"/>
</dbReference>
<organism evidence="1 2">
    <name type="scientific">Rhodococcus opacus</name>
    <name type="common">Nocardia opaca</name>
    <dbReference type="NCBI Taxonomy" id="37919"/>
    <lineage>
        <taxon>Bacteria</taxon>
        <taxon>Bacillati</taxon>
        <taxon>Actinomycetota</taxon>
        <taxon>Actinomycetes</taxon>
        <taxon>Mycobacteriales</taxon>
        <taxon>Nocardiaceae</taxon>
        <taxon>Rhodococcus</taxon>
    </lineage>
</organism>
<protein>
    <recommendedName>
        <fullName evidence="3">Dipeptidase</fullName>
    </recommendedName>
</protein>
<gene>
    <name evidence="1" type="ORF">R1CP_36495</name>
</gene>
<name>A0A1B1KH14_RHOOP</name>
<dbReference type="InterPro" id="IPR008257">
    <property type="entry name" value="Pept_M19"/>
</dbReference>
<dbReference type="Pfam" id="PF01244">
    <property type="entry name" value="Peptidase_M19"/>
    <property type="match status" value="1"/>
</dbReference>
<reference evidence="1 2" key="1">
    <citation type="submission" date="2014-07" db="EMBL/GenBank/DDBJ databases">
        <authorList>
            <person name="Zhang J.E."/>
            <person name="Yang H."/>
            <person name="Guo J."/>
            <person name="Deng Z."/>
            <person name="Luo H."/>
            <person name="Luo M."/>
            <person name="Zhao B."/>
        </authorList>
    </citation>
    <scope>NUCLEOTIDE SEQUENCE [LARGE SCALE GENOMIC DNA]</scope>
    <source>
        <strain evidence="1 2">1CP</strain>
        <plasmid evidence="2">Plasmid pr1cp1</plasmid>
    </source>
</reference>
<dbReference type="AlphaFoldDB" id="A0A1B1KH14"/>
<dbReference type="Gene3D" id="3.20.20.140">
    <property type="entry name" value="Metal-dependent hydrolases"/>
    <property type="match status" value="1"/>
</dbReference>
<dbReference type="Proteomes" id="UP000186108">
    <property type="component" value="Plasmid pR1CP1"/>
</dbReference>